<proteinExistence type="predicted"/>
<feature type="transmembrane region" description="Helical" evidence="1">
    <location>
        <begin position="12"/>
        <end position="33"/>
    </location>
</feature>
<keyword evidence="1" id="KW-0472">Membrane</keyword>
<dbReference type="GeneID" id="67742953"/>
<dbReference type="KEGG" id="agu:AS4_08430"/>
<comment type="caution">
    <text evidence="2">The sequence shown here is derived from an EMBL/GenBank/DDBJ whole genome shotgun (WGS) entry which is preliminary data.</text>
</comment>
<dbReference type="EMBL" id="JAHWXT010000001">
    <property type="protein sequence ID" value="MCF0263139.1"/>
    <property type="molecule type" value="Genomic_DNA"/>
</dbReference>
<keyword evidence="1" id="KW-1133">Transmembrane helix</keyword>
<gene>
    <name evidence="2" type="ORF">KW868_01435</name>
</gene>
<protein>
    <submittedName>
        <fullName evidence="2">Preprotein translocase subunit YajC</fullName>
    </submittedName>
</protein>
<accession>A0A077KYA6</accession>
<name>A0A077KYA6_ACIGI</name>
<sequence>MFHLSHNYELGVIVLILAFLVFYVPAVYAFFAIRKQQKRKQNK</sequence>
<evidence type="ECO:0000256" key="1">
    <source>
        <dbReference type="SAM" id="Phobius"/>
    </source>
</evidence>
<evidence type="ECO:0000313" key="3">
    <source>
        <dbReference type="Proteomes" id="UP000887320"/>
    </source>
</evidence>
<organism evidence="2 3">
    <name type="scientific">Acinetobacter guillouiae</name>
    <name type="common">Acinetobacter genomosp. 11</name>
    <dbReference type="NCBI Taxonomy" id="106649"/>
    <lineage>
        <taxon>Bacteria</taxon>
        <taxon>Pseudomonadati</taxon>
        <taxon>Pseudomonadota</taxon>
        <taxon>Gammaproteobacteria</taxon>
        <taxon>Moraxellales</taxon>
        <taxon>Moraxellaceae</taxon>
        <taxon>Acinetobacter</taxon>
    </lineage>
</organism>
<keyword evidence="1" id="KW-0812">Transmembrane</keyword>
<evidence type="ECO:0000313" key="2">
    <source>
        <dbReference type="EMBL" id="MCF0263139.1"/>
    </source>
</evidence>
<dbReference type="STRING" id="106649.GCA_000829655_04456"/>
<dbReference type="RefSeq" id="WP_004722859.1">
    <property type="nucleotide sequence ID" value="NZ_AP014630.1"/>
</dbReference>
<reference evidence="2" key="1">
    <citation type="submission" date="2021-07" db="EMBL/GenBank/DDBJ databases">
        <authorList>
            <person name="Fernandez M."/>
            <person name="Pereira P."/>
            <person name="Torres Tejerizo G.A."/>
            <person name="Gonzalez P."/>
            <person name="Agostini E."/>
        </authorList>
    </citation>
    <scope>NUCLEOTIDE SEQUENCE</scope>
    <source>
        <strain evidence="2">SFC 500-1A</strain>
    </source>
</reference>
<dbReference type="AlphaFoldDB" id="A0A077KYA6"/>
<dbReference type="Proteomes" id="UP000887320">
    <property type="component" value="Unassembled WGS sequence"/>
</dbReference>